<keyword evidence="1" id="KW-0472">Membrane</keyword>
<protein>
    <submittedName>
        <fullName evidence="3">PACE efflux transporter</fullName>
    </submittedName>
</protein>
<keyword evidence="1" id="KW-0812">Transmembrane</keyword>
<dbReference type="RefSeq" id="WP_341566227.1">
    <property type="nucleotide sequence ID" value="NZ_JBAKAR010000001.1"/>
</dbReference>
<evidence type="ECO:0000256" key="1">
    <source>
        <dbReference type="SAM" id="Phobius"/>
    </source>
</evidence>
<dbReference type="NCBIfam" id="NF033664">
    <property type="entry name" value="PACE_transport"/>
    <property type="match status" value="1"/>
</dbReference>
<feature type="transmembrane region" description="Helical" evidence="1">
    <location>
        <begin position="105"/>
        <end position="129"/>
    </location>
</feature>
<evidence type="ECO:0000313" key="4">
    <source>
        <dbReference type="Proteomes" id="UP001379949"/>
    </source>
</evidence>
<keyword evidence="4" id="KW-1185">Reference proteome</keyword>
<comment type="caution">
    <text evidence="3">The sequence shown here is derived from an EMBL/GenBank/DDBJ whole genome shotgun (WGS) entry which is preliminary data.</text>
</comment>
<feature type="transmembrane region" description="Helical" evidence="1">
    <location>
        <begin position="37"/>
        <end position="55"/>
    </location>
</feature>
<accession>A0ABU9G0Q7</accession>
<name>A0ABU9G0Q7_9GAMM</name>
<dbReference type="InterPro" id="IPR007896">
    <property type="entry name" value="BTP_bacteria"/>
</dbReference>
<dbReference type="InterPro" id="IPR058208">
    <property type="entry name" value="PACE"/>
</dbReference>
<evidence type="ECO:0000259" key="2">
    <source>
        <dbReference type="Pfam" id="PF05232"/>
    </source>
</evidence>
<sequence>MRTTFDRLRHTIGFEVFGLIILTLGISQLMSMDMKKIGVLAIAFSLIAMGWNYYYNILFDRFMLKKTGCVHKTTLVRVLHALIFELGLLTISLPIMAWWLNISLISAFALDMGIVVFYLVYAFVYNLVYDYVFPIPSEKA</sequence>
<keyword evidence="1" id="KW-1133">Transmembrane helix</keyword>
<reference evidence="3 4" key="1">
    <citation type="submission" date="2024-02" db="EMBL/GenBank/DDBJ databases">
        <title>Bacteria isolated from the canopy kelp, Nereocystis luetkeana.</title>
        <authorList>
            <person name="Pfister C.A."/>
            <person name="Younker I.T."/>
            <person name="Light S.H."/>
        </authorList>
    </citation>
    <scope>NUCLEOTIDE SEQUENCE [LARGE SCALE GENOMIC DNA]</scope>
    <source>
        <strain evidence="3 4">TI.4.07</strain>
    </source>
</reference>
<feature type="domain" description="Chlorhexidine efflux transporter" evidence="2">
    <location>
        <begin position="72"/>
        <end position="134"/>
    </location>
</feature>
<feature type="transmembrane region" description="Helical" evidence="1">
    <location>
        <begin position="12"/>
        <end position="31"/>
    </location>
</feature>
<gene>
    <name evidence="3" type="ORF">V6242_02740</name>
</gene>
<feature type="transmembrane region" description="Helical" evidence="1">
    <location>
        <begin position="75"/>
        <end position="99"/>
    </location>
</feature>
<dbReference type="Proteomes" id="UP001379949">
    <property type="component" value="Unassembled WGS sequence"/>
</dbReference>
<dbReference type="Pfam" id="PF05232">
    <property type="entry name" value="BTP"/>
    <property type="match status" value="2"/>
</dbReference>
<organism evidence="3 4">
    <name type="scientific">Marinomonas arenicola</name>
    <dbReference type="NCBI Taxonomy" id="569601"/>
    <lineage>
        <taxon>Bacteria</taxon>
        <taxon>Pseudomonadati</taxon>
        <taxon>Pseudomonadota</taxon>
        <taxon>Gammaproteobacteria</taxon>
        <taxon>Oceanospirillales</taxon>
        <taxon>Oceanospirillaceae</taxon>
        <taxon>Marinomonas</taxon>
    </lineage>
</organism>
<feature type="domain" description="Chlorhexidine efflux transporter" evidence="2">
    <location>
        <begin position="2"/>
        <end position="64"/>
    </location>
</feature>
<proteinExistence type="predicted"/>
<evidence type="ECO:0000313" key="3">
    <source>
        <dbReference type="EMBL" id="MEL0612048.1"/>
    </source>
</evidence>
<dbReference type="EMBL" id="JBAKAR010000001">
    <property type="protein sequence ID" value="MEL0612048.1"/>
    <property type="molecule type" value="Genomic_DNA"/>
</dbReference>